<keyword evidence="2" id="KW-1185">Reference proteome</keyword>
<evidence type="ECO:0000313" key="1">
    <source>
        <dbReference type="EMBL" id="ERM82096.1"/>
    </source>
</evidence>
<protein>
    <submittedName>
        <fullName evidence="1">Uncharacterized protein</fullName>
    </submittedName>
</protein>
<reference evidence="1 2" key="1">
    <citation type="journal article" date="2013" name="Genome Announc.">
        <title>Draft Genome Sequence of the Psychrophilic and Alkaliphilic Rhodonellum psychrophilum Strain GCM71T.</title>
        <authorList>
            <person name="Hauptmann A.L."/>
            <person name="Glaring M.A."/>
            <person name="Hallin P.F."/>
            <person name="Prieme A."/>
            <person name="Stougaard P."/>
        </authorList>
    </citation>
    <scope>NUCLEOTIDE SEQUENCE [LARGE SCALE GENOMIC DNA]</scope>
    <source>
        <strain evidence="1 2">GCM71</strain>
    </source>
</reference>
<organism evidence="1 2">
    <name type="scientific">Rhodonellum psychrophilum GCM71 = DSM 17998</name>
    <dbReference type="NCBI Taxonomy" id="1123057"/>
    <lineage>
        <taxon>Bacteria</taxon>
        <taxon>Pseudomonadati</taxon>
        <taxon>Bacteroidota</taxon>
        <taxon>Cytophagia</taxon>
        <taxon>Cytophagales</taxon>
        <taxon>Cytophagaceae</taxon>
        <taxon>Rhodonellum</taxon>
    </lineage>
</organism>
<proteinExistence type="predicted"/>
<comment type="caution">
    <text evidence="1">The sequence shown here is derived from an EMBL/GenBank/DDBJ whole genome shotgun (WGS) entry which is preliminary data.</text>
</comment>
<dbReference type="EMBL" id="AWXR01000033">
    <property type="protein sequence ID" value="ERM82096.1"/>
    <property type="molecule type" value="Genomic_DNA"/>
</dbReference>
<accession>U5BZJ6</accession>
<dbReference type="Proteomes" id="UP000016843">
    <property type="component" value="Unassembled WGS sequence"/>
</dbReference>
<evidence type="ECO:0000313" key="2">
    <source>
        <dbReference type="Proteomes" id="UP000016843"/>
    </source>
</evidence>
<dbReference type="AlphaFoldDB" id="U5BZJ6"/>
<name>U5BZJ6_9BACT</name>
<gene>
    <name evidence="1" type="ORF">P872_08480</name>
</gene>
<sequence>MSWVFYGIGEMITGEWRKAKGWRLLVLGVIFKHCNVAPDLGLHKNKVFIKKQNNCKIKSH</sequence>